<evidence type="ECO:0000256" key="10">
    <source>
        <dbReference type="SAM" id="Phobius"/>
    </source>
</evidence>
<dbReference type="InterPro" id="IPR013662">
    <property type="entry name" value="RIH_assoc-dom"/>
</dbReference>
<feature type="region of interest" description="Disordered" evidence="9">
    <location>
        <begin position="1719"/>
        <end position="1755"/>
    </location>
</feature>
<evidence type="ECO:0000256" key="8">
    <source>
        <dbReference type="ARBA" id="ARBA00023303"/>
    </source>
</evidence>
<organism evidence="14 15">
    <name type="scientific">Amphimedon queenslandica</name>
    <name type="common">Sponge</name>
    <dbReference type="NCBI Taxonomy" id="400682"/>
    <lineage>
        <taxon>Eukaryota</taxon>
        <taxon>Metazoa</taxon>
        <taxon>Porifera</taxon>
        <taxon>Demospongiae</taxon>
        <taxon>Heteroscleromorpha</taxon>
        <taxon>Haplosclerida</taxon>
        <taxon>Niphatidae</taxon>
        <taxon>Amphimedon</taxon>
    </lineage>
</organism>
<evidence type="ECO:0000313" key="15">
    <source>
        <dbReference type="Proteomes" id="UP000007879"/>
    </source>
</evidence>
<dbReference type="RefSeq" id="XP_019864514.1">
    <property type="nucleotide sequence ID" value="XM_020008955.1"/>
</dbReference>
<feature type="transmembrane region" description="Helical" evidence="10">
    <location>
        <begin position="2064"/>
        <end position="2081"/>
    </location>
</feature>
<dbReference type="Pfam" id="PF01365">
    <property type="entry name" value="RYDR_ITPR"/>
    <property type="match status" value="1"/>
</dbReference>
<proteinExistence type="predicted"/>
<dbReference type="CDD" id="cd23280">
    <property type="entry name" value="beta-trefoil_MIR_itr-1-like"/>
    <property type="match status" value="1"/>
</dbReference>
<evidence type="ECO:0000256" key="5">
    <source>
        <dbReference type="ARBA" id="ARBA00023065"/>
    </source>
</evidence>
<evidence type="ECO:0000313" key="14">
    <source>
        <dbReference type="EnsemblMetazoa" id="XP_019864514.1"/>
    </source>
</evidence>
<dbReference type="Pfam" id="PF08454">
    <property type="entry name" value="RIH_assoc"/>
    <property type="match status" value="1"/>
</dbReference>
<keyword evidence="6 10" id="KW-0472">Membrane</keyword>
<dbReference type="Pfam" id="PF08709">
    <property type="entry name" value="Ins145_P3_rec"/>
    <property type="match status" value="1"/>
</dbReference>
<dbReference type="GO" id="GO:0012505">
    <property type="term" value="C:endomembrane system"/>
    <property type="evidence" value="ECO:0007669"/>
    <property type="project" value="UniProtKB-SubCell"/>
</dbReference>
<feature type="domain" description="Inositol 1,4,5-trisphosphate/ryanodine receptor" evidence="13">
    <location>
        <begin position="59"/>
        <end position="162"/>
    </location>
</feature>
<feature type="transmembrane region" description="Helical" evidence="10">
    <location>
        <begin position="2197"/>
        <end position="2222"/>
    </location>
</feature>
<reference evidence="15" key="1">
    <citation type="journal article" date="2010" name="Nature">
        <title>The Amphimedon queenslandica genome and the evolution of animal complexity.</title>
        <authorList>
            <person name="Srivastava M."/>
            <person name="Simakov O."/>
            <person name="Chapman J."/>
            <person name="Fahey B."/>
            <person name="Gauthier M.E."/>
            <person name="Mitros T."/>
            <person name="Richards G.S."/>
            <person name="Conaco C."/>
            <person name="Dacre M."/>
            <person name="Hellsten U."/>
            <person name="Larroux C."/>
            <person name="Putnam N.H."/>
            <person name="Stanke M."/>
            <person name="Adamska M."/>
            <person name="Darling A."/>
            <person name="Degnan S.M."/>
            <person name="Oakley T.H."/>
            <person name="Plachetzki D.C."/>
            <person name="Zhai Y."/>
            <person name="Adamski M."/>
            <person name="Calcino A."/>
            <person name="Cummins S.F."/>
            <person name="Goodstein D.M."/>
            <person name="Harris C."/>
            <person name="Jackson D.J."/>
            <person name="Leys S.P."/>
            <person name="Shu S."/>
            <person name="Woodcroft B.J."/>
            <person name="Vervoort M."/>
            <person name="Kosik K.S."/>
            <person name="Manning G."/>
            <person name="Degnan B.M."/>
            <person name="Rokhsar D.S."/>
        </authorList>
    </citation>
    <scope>NUCLEOTIDE SEQUENCE [LARGE SCALE GENOMIC DNA]</scope>
</reference>
<evidence type="ECO:0000259" key="12">
    <source>
        <dbReference type="Pfam" id="PF08454"/>
    </source>
</evidence>
<protein>
    <submittedName>
        <fullName evidence="14">Uncharacterized protein</fullName>
    </submittedName>
</protein>
<dbReference type="Gene3D" id="1.10.287.70">
    <property type="match status" value="1"/>
</dbReference>
<keyword evidence="4 10" id="KW-1133">Transmembrane helix</keyword>
<dbReference type="PANTHER" id="PTHR13715">
    <property type="entry name" value="RYANODINE RECEPTOR AND IP3 RECEPTOR"/>
    <property type="match status" value="1"/>
</dbReference>
<evidence type="ECO:0000256" key="9">
    <source>
        <dbReference type="SAM" id="MobiDB-lite"/>
    </source>
</evidence>
<dbReference type="Gene3D" id="2.80.10.50">
    <property type="match status" value="2"/>
</dbReference>
<evidence type="ECO:0000259" key="13">
    <source>
        <dbReference type="Pfam" id="PF08709"/>
    </source>
</evidence>
<accession>A0AAN0K5E8</accession>
<evidence type="ECO:0000259" key="11">
    <source>
        <dbReference type="Pfam" id="PF01365"/>
    </source>
</evidence>
<evidence type="ECO:0000256" key="4">
    <source>
        <dbReference type="ARBA" id="ARBA00022989"/>
    </source>
</evidence>
<dbReference type="PANTHER" id="PTHR13715:SF99">
    <property type="entry name" value="INOSITOL 1,4,5-TRISPHOSPHATE RECEPTOR-LIKE PROTEIN A"/>
    <property type="match status" value="1"/>
</dbReference>
<evidence type="ECO:0000256" key="1">
    <source>
        <dbReference type="ARBA" id="ARBA00004127"/>
    </source>
</evidence>
<evidence type="ECO:0000256" key="6">
    <source>
        <dbReference type="ARBA" id="ARBA00023136"/>
    </source>
</evidence>
<dbReference type="KEGG" id="aqu:100641159"/>
<reference evidence="14" key="2">
    <citation type="submission" date="2024-06" db="UniProtKB">
        <authorList>
            <consortium name="EnsemblMetazoa"/>
        </authorList>
    </citation>
    <scope>IDENTIFICATION</scope>
</reference>
<feature type="domain" description="RyR/IP3R Homology associated" evidence="12">
    <location>
        <begin position="1774"/>
        <end position="1862"/>
    </location>
</feature>
<dbReference type="InterPro" id="IPR000699">
    <property type="entry name" value="RIH_dom"/>
</dbReference>
<evidence type="ECO:0000256" key="2">
    <source>
        <dbReference type="ARBA" id="ARBA00022448"/>
    </source>
</evidence>
<keyword evidence="7" id="KW-1071">Ligand-gated ion channel</keyword>
<keyword evidence="2" id="KW-0813">Transport</keyword>
<feature type="transmembrane region" description="Helical" evidence="10">
    <location>
        <begin position="2318"/>
        <end position="2340"/>
    </location>
</feature>
<dbReference type="GO" id="GO:0016020">
    <property type="term" value="C:membrane"/>
    <property type="evidence" value="ECO:0007669"/>
    <property type="project" value="InterPro"/>
</dbReference>
<dbReference type="Proteomes" id="UP000007879">
    <property type="component" value="Unassembled WGS sequence"/>
</dbReference>
<dbReference type="GeneID" id="100641159"/>
<sequence length="2443" mass="279708">MADHSPVCEGDVISFIWSPKGFLHARTPSSNCCVTITEDSHYHHRSFQVFTEKCDTTKISPLEAQPWKTKINQGRQADTTDTKHVQTKLVYGRKLKFLHVASNMYLAYSKNINCSDVKLHLVKEFKKETCLFRILPSRSQTNKQRGMTVFYCDEVKLESVHLIGYNMLCCDLQNSRYMYEVKLAVRESVFEISSPVDNSNQLHSNAIKSFDVVMLFNDQFKSYLAGVANQEPEKITSVRARKRESVHGILKDPPLSGDCFWVLEMKAGTCGKQLKCWSEVTCYIKHLPTQQYLSVIKGKVILKELDKKNFEEESGFILESVDTQTKNQGLTYGSFVVIKKKLVKGDEAANEKIEMILVPTKASIQQCPDIKSVSMIKWFEVSLEEKEKERKKPVKLCFCIEKIESDVIHDYYYVFGVTATLKEYCRILKSETPHSDVDETLDSCIEVLVELLQWLKDVDTKQSVRASMLQVTQCLELLVDFLCEAIPSTKFLKEKMSAILQVFVEFTSKDNHFYLADERFLDILINQIGESIGIEDVLCCLVKDERLITTKVAEKLIKRTGFIQSILQKQDVSVFNLLSTLCFTAGKPNRYLQSIICKIILSEEVQQYLICTKVNDDGVIIFVNPKDIHVAGPLSEICSKETACNDSNKKMFNFFIAQLKLFSQICKGVNLDTIKNICKIITFREALICIKDNTLHPLLISAYLDFVVSAYVDYNVEESGTDIDRIWHAFYWDNISGDSKKTTALRDIYEGIPNQEEMKELKESIQCHLEVNRGSYEEEVEGQNELLSQILAVVEPLVSYGFYRKDTDIANTLVKILVTKTNDKEQRDGSQYVKNKNNQKVFDIKTRVVRILHLLFKQLVYSTLGKFMYTFKVSQAEAPGIDNLLAPLCSSDCQHERFCALAHEKLIEIFQNPGYEIFVENDGNGVNINEILLDLLNCNDDDLRLSSILLLFDILQKENILFHDSTVSYITMQESKVFNYMKECGAFHDSSKVILKLLQGQAKKSDSQLQLSNELFEYVKEACMIDDDETQPHVCHQQIAFTTGIASSLLTYIRQFCSSNYPDQDELLECSCNCLQAIARRNKQVQEKIFINFDDFLESSQPLMPVACLMTETLCENFELCHCLSESCIIQLYSIAATASQDLTSATSCTEYYTVLETVIKPHKSSKDIHLLLKNHQELIARKIAEHAEEHFGRAQKEALQNAEGASLLQLLGVSDLLATTAEGNCVCAGEICQKSFTLDELVKIIVNPDIEFDRRKPFARILKEGFINTEMNFHYSLLQNSLFWPHVKECASFLELLDNKLSAASHDFKEQTKIEVRVLFSQSSSFSAWKKRKFNDETLRYEDKSISVSSVLCYLIDGLIPLITSFCSHFVCSSTKSFDKVEVIKLLSASAMALLKNHPEVFCTMPVMTHYWSEFISVIKTISPQEEIRFDQMTLHVHEDQFSAKVKQELKEEIKKNESFQKFVSNFKISYQSTEKCDTISFLPTNPCFEKLVKIFSDDLDKLFSDNNESDEKDGHKKESHESFKMKHLLELMSVFHRQLKQPATAAKRADIDTALLTSLQILCGVLSSAICSVDSQIPPTLFNQEFDKKVRPLQDALLALKSHEEVIIHLSHSRNDVVIQVFVFLREILFNSNEKSQCAIGNILTKSRDAKFFQRLNEVLVNAAVFLDQLTSWTWQFNDNVKKAVYPPETEQASELVSLATLQPDTGTAFYRREMEEPVRGLEETEGTAGSERVEDSGSRGVEGNGSREVNKTSEKLENINEASIVIRRANVALDLISRICDGQKQEMQNVLREPHLQNINIVGAVTRLFQTLLQNFNEESSCISSIKKAIRALIELCVGNYANQVVAVNGQVGDSINAVLRCTKESHPKIEIRKIMSVKASAIELLEVLLEETNENSKALAQEIARDVSVEDITLTMEEIWQSGYGMDKIKSERRLFKAHQVLMKISDSIGEDFESYANYKNQRMSEHLNQFSQSIEVNYETQNGEEILAKVYFQFDPKEQLEDDVKDVVKKNIKRESLKDKVTDLLHWMKAIRKNNRYQAQLKANFFFHKVMFATNLRRFVLAILTLILNFFVIFFSDVPASSINANHTVTNESPDYTVTNEPDATSNVWFTGYLLYILGSLHVILSLWMVIDYYVREWQNILFNFLRGSFWRAMFNKWSKVIWGLKVLSIKEKPVQKYFEVSFFTFSPLYRIIFLLFSIFALATSGYLYCGCILYLFLDNDVLQQVLVAIKRSAKQLIILGLLGLSVLLMFSVISFVFLRNFFDNETIFCRTLIECYVSVIREGLLGTIGTVLPVQFADQPEPSFHRYWTRSLFDLAIFIIITVLGLNIVIAIIVDRFSEFRTTNESINNDKQKSCFVCGIDRETFEKKSKKGFDQHTKIDHHMWNYVHFLLYLDSVDPNDYNAMEKYVHEKVLKDDIGFFPLHKAKVLGGKVNESNL</sequence>
<keyword evidence="5" id="KW-0406">Ion transport</keyword>
<evidence type="ECO:0000256" key="7">
    <source>
        <dbReference type="ARBA" id="ARBA00023286"/>
    </source>
</evidence>
<dbReference type="InterPro" id="IPR015925">
    <property type="entry name" value="Ryanodine_IP3_receptor"/>
</dbReference>
<keyword evidence="3 10" id="KW-0812">Transmembrane</keyword>
<dbReference type="InterPro" id="IPR014821">
    <property type="entry name" value="Ins145_P3_rcpt"/>
</dbReference>
<feature type="domain" description="RIH" evidence="11">
    <location>
        <begin position="496"/>
        <end position="613"/>
    </location>
</feature>
<name>A0AAN0K5E8_AMPQE</name>
<keyword evidence="8" id="KW-0407">Ion channel</keyword>
<dbReference type="EnsemblMetazoa" id="XM_020008955.1">
    <property type="protein sequence ID" value="XP_019864514.1"/>
    <property type="gene ID" value="LOC100641159"/>
</dbReference>
<feature type="transmembrane region" description="Helical" evidence="10">
    <location>
        <begin position="2118"/>
        <end position="2140"/>
    </location>
</feature>
<keyword evidence="15" id="KW-1185">Reference proteome</keyword>
<comment type="subcellular location">
    <subcellularLocation>
        <location evidence="1">Endomembrane system</location>
        <topology evidence="1">Multi-pass membrane protein</topology>
    </subcellularLocation>
</comment>
<dbReference type="GO" id="GO:0005262">
    <property type="term" value="F:calcium channel activity"/>
    <property type="evidence" value="ECO:0007669"/>
    <property type="project" value="InterPro"/>
</dbReference>
<evidence type="ECO:0000256" key="3">
    <source>
        <dbReference type="ARBA" id="ARBA00022692"/>
    </source>
</evidence>
<feature type="transmembrane region" description="Helical" evidence="10">
    <location>
        <begin position="2242"/>
        <end position="2264"/>
    </location>
</feature>